<evidence type="ECO:0000313" key="2">
    <source>
        <dbReference type="EMBL" id="KAB1649525.1"/>
    </source>
</evidence>
<dbReference type="InterPro" id="IPR011009">
    <property type="entry name" value="Kinase-like_dom_sf"/>
</dbReference>
<dbReference type="OrthoDB" id="236897at2"/>
<protein>
    <recommendedName>
        <fullName evidence="4">Aminoglycoside phosphotransferase family protein</fullName>
    </recommendedName>
</protein>
<organism evidence="2 3">
    <name type="scientific">Pseudoclavibacter endophyticus</name>
    <dbReference type="NCBI Taxonomy" id="1778590"/>
    <lineage>
        <taxon>Bacteria</taxon>
        <taxon>Bacillati</taxon>
        <taxon>Actinomycetota</taxon>
        <taxon>Actinomycetes</taxon>
        <taxon>Micrococcales</taxon>
        <taxon>Microbacteriaceae</taxon>
        <taxon>Pseudoclavibacter</taxon>
    </lineage>
</organism>
<dbReference type="RefSeq" id="WP_158028115.1">
    <property type="nucleotide sequence ID" value="NZ_BMHG01000001.1"/>
</dbReference>
<dbReference type="Gene3D" id="3.90.1200.10">
    <property type="match status" value="1"/>
</dbReference>
<reference evidence="2 3" key="1">
    <citation type="submission" date="2019-09" db="EMBL/GenBank/DDBJ databases">
        <title>Phylogeny of genus Pseudoclavibacter and closely related genus.</title>
        <authorList>
            <person name="Li Y."/>
        </authorList>
    </citation>
    <scope>NUCLEOTIDE SEQUENCE [LARGE SCALE GENOMIC DNA]</scope>
    <source>
        <strain evidence="2 3">EGI 60007</strain>
    </source>
</reference>
<evidence type="ECO:0000313" key="3">
    <source>
        <dbReference type="Proteomes" id="UP000431744"/>
    </source>
</evidence>
<dbReference type="SUPFAM" id="SSF56112">
    <property type="entry name" value="Protein kinase-like (PK-like)"/>
    <property type="match status" value="1"/>
</dbReference>
<dbReference type="AlphaFoldDB" id="A0A6H9WRX3"/>
<evidence type="ECO:0008006" key="4">
    <source>
        <dbReference type="Google" id="ProtNLM"/>
    </source>
</evidence>
<keyword evidence="3" id="KW-1185">Reference proteome</keyword>
<gene>
    <name evidence="2" type="ORF">F8O04_04520</name>
</gene>
<dbReference type="EMBL" id="WBJY01000001">
    <property type="protein sequence ID" value="KAB1649525.1"/>
    <property type="molecule type" value="Genomic_DNA"/>
</dbReference>
<comment type="caution">
    <text evidence="2">The sequence shown here is derived from an EMBL/GenBank/DDBJ whole genome shotgun (WGS) entry which is preliminary data.</text>
</comment>
<accession>A0A6H9WRX3</accession>
<evidence type="ECO:0000256" key="1">
    <source>
        <dbReference type="SAM" id="MobiDB-lite"/>
    </source>
</evidence>
<name>A0A6H9WRX3_9MICO</name>
<dbReference type="Proteomes" id="UP000431744">
    <property type="component" value="Unassembled WGS sequence"/>
</dbReference>
<sequence>MNPADSTRDALALLTGPDAPGLVQLAITGRADARLPDFTADIVAVHHRPGADTSVRYDVRYRAIAHDRDTSVVVTDSFLLSTGRAARGGEGVVELRRGDDVLYAWRFPGDPALPALAAALDPSTVGRWLGAPVVTAREADADGPDAARDPAAFAAAVVTHRPLRRATVRVCARGEEHFVKTVRRREADALVRRHRVAAEAGIGPQIVAEPMPGTVVLRRAGGENLASTLAAARDGDPFPAPEGFIALLERLPRTALSLPRRAPWSERLDFHARAASDAHPDLAGRLDRIRDRVETLLASAPTGPVVPVHGDPSVTNVFVEAGAPAGFIDLDSLGPGYRVDDLATVLAHLAVLRPLAPETYPQADATVEAWHRAFEAQREIDPVALRARVAAVLVSLVAGSPQGQAEARVGLAEAWCRLAAAADDDVPRPSSSPRTVRRHEAITLLAHRPLQHPHPAPAESANGPRPAPQTVRRPA</sequence>
<feature type="region of interest" description="Disordered" evidence="1">
    <location>
        <begin position="447"/>
        <end position="475"/>
    </location>
</feature>
<proteinExistence type="predicted"/>